<keyword evidence="6" id="KW-0432">Leucine biosynthesis</keyword>
<dbReference type="SUPFAM" id="SSF51569">
    <property type="entry name" value="Aldolase"/>
    <property type="match status" value="1"/>
</dbReference>
<feature type="region of interest" description="Regulatory domain" evidence="6">
    <location>
        <begin position="466"/>
        <end position="574"/>
    </location>
</feature>
<evidence type="ECO:0000256" key="1">
    <source>
        <dbReference type="ARBA" id="ARBA00000064"/>
    </source>
</evidence>
<keyword evidence="6" id="KW-0963">Cytoplasm</keyword>
<proteinExistence type="inferred from homology"/>
<evidence type="ECO:0000256" key="6">
    <source>
        <dbReference type="HAMAP-Rule" id="MF_00572"/>
    </source>
</evidence>
<dbReference type="InterPro" id="IPR013785">
    <property type="entry name" value="Aldolase_TIM"/>
</dbReference>
<keyword evidence="6" id="KW-0460">Magnesium</keyword>
<dbReference type="PROSITE" id="PS00816">
    <property type="entry name" value="AIPM_HOMOCIT_SYNTH_2"/>
    <property type="match status" value="1"/>
</dbReference>
<dbReference type="SUPFAM" id="SSF110921">
    <property type="entry name" value="2-isopropylmalate synthase LeuA, allosteric (dimerisation) domain"/>
    <property type="match status" value="1"/>
</dbReference>
<dbReference type="Proteomes" id="UP001501009">
    <property type="component" value="Unassembled WGS sequence"/>
</dbReference>
<dbReference type="Pfam" id="PF00682">
    <property type="entry name" value="HMGL-like"/>
    <property type="match status" value="1"/>
</dbReference>
<dbReference type="RefSeq" id="WP_275779751.1">
    <property type="nucleotide sequence ID" value="NZ_BAABDE010000023.1"/>
</dbReference>
<comment type="cofactor">
    <cofactor evidence="6">
        <name>Mg(2+)</name>
        <dbReference type="ChEBI" id="CHEBI:18420"/>
    </cofactor>
</comment>
<dbReference type="Gene3D" id="3.30.160.270">
    <property type="match status" value="1"/>
</dbReference>
<comment type="function">
    <text evidence="6">Catalyzes the condensation of the acetyl group of acetyl-CoA with 3-methyl-2-oxobutanoate (2-ketoisovalerate) to form 3-carboxy-3-hydroxy-4-methylpentanoate (2-isopropylmalate).</text>
</comment>
<dbReference type="Pfam" id="PF22615">
    <property type="entry name" value="IPMS_D2"/>
    <property type="match status" value="1"/>
</dbReference>
<feature type="binding site" evidence="6">
    <location>
        <position position="265"/>
    </location>
    <ligand>
        <name>Mg(2+)</name>
        <dbReference type="ChEBI" id="CHEBI:18420"/>
    </ligand>
</feature>
<keyword evidence="4 6" id="KW-0808">Transferase</keyword>
<comment type="subunit">
    <text evidence="6">Homodimer.</text>
</comment>
<keyword evidence="6" id="KW-0028">Amino-acid biosynthesis</keyword>
<keyword evidence="6" id="KW-0100">Branched-chain amino acid biosynthesis</keyword>
<evidence type="ECO:0000256" key="5">
    <source>
        <dbReference type="ARBA" id="ARBA00022723"/>
    </source>
</evidence>
<dbReference type="PANTHER" id="PTHR46911">
    <property type="match status" value="1"/>
</dbReference>
<dbReference type="InterPro" id="IPR000891">
    <property type="entry name" value="PYR_CT"/>
</dbReference>
<comment type="catalytic activity">
    <reaction evidence="1 6">
        <text>3-methyl-2-oxobutanoate + acetyl-CoA + H2O = (2S)-2-isopropylmalate + CoA + H(+)</text>
        <dbReference type="Rhea" id="RHEA:21524"/>
        <dbReference type="ChEBI" id="CHEBI:1178"/>
        <dbReference type="ChEBI" id="CHEBI:11851"/>
        <dbReference type="ChEBI" id="CHEBI:15377"/>
        <dbReference type="ChEBI" id="CHEBI:15378"/>
        <dbReference type="ChEBI" id="CHEBI:57287"/>
        <dbReference type="ChEBI" id="CHEBI:57288"/>
        <dbReference type="EC" id="2.3.3.13"/>
    </reaction>
</comment>
<dbReference type="InterPro" id="IPR054692">
    <property type="entry name" value="LeuA-like_post-cat"/>
</dbReference>
<keyword evidence="9" id="KW-1185">Reference proteome</keyword>
<dbReference type="HAMAP" id="MF_00572">
    <property type="entry name" value="LeuA_type2"/>
    <property type="match status" value="1"/>
</dbReference>
<dbReference type="PANTHER" id="PTHR46911:SF1">
    <property type="entry name" value="2-ISOPROPYLMALATE SYNTHASE"/>
    <property type="match status" value="1"/>
</dbReference>
<evidence type="ECO:0000313" key="8">
    <source>
        <dbReference type="EMBL" id="GAA3817508.1"/>
    </source>
</evidence>
<feature type="binding site" evidence="6">
    <location>
        <position position="299"/>
    </location>
    <ligand>
        <name>Mg(2+)</name>
        <dbReference type="ChEBI" id="CHEBI:18420"/>
    </ligand>
</feature>
<protein>
    <recommendedName>
        <fullName evidence="3 6">2-isopropylmalate synthase</fullName>
        <ecNumber evidence="3 6">2.3.3.13</ecNumber>
    </recommendedName>
    <alternativeName>
        <fullName evidence="6">Alpha-IPM synthase</fullName>
    </alternativeName>
    <alternativeName>
        <fullName evidence="6">Alpha-isopropylmalate synthase</fullName>
    </alternativeName>
</protein>
<evidence type="ECO:0000256" key="2">
    <source>
        <dbReference type="ARBA" id="ARBA00009767"/>
    </source>
</evidence>
<comment type="subcellular location">
    <subcellularLocation>
        <location evidence="6">Cytoplasm</location>
    </subcellularLocation>
</comment>
<feature type="binding site" evidence="6">
    <location>
        <position position="263"/>
    </location>
    <ligand>
        <name>Mg(2+)</name>
        <dbReference type="ChEBI" id="CHEBI:18420"/>
    </ligand>
</feature>
<dbReference type="PROSITE" id="PS50991">
    <property type="entry name" value="PYR_CT"/>
    <property type="match status" value="1"/>
</dbReference>
<dbReference type="EC" id="2.3.3.13" evidence="3 6"/>
<dbReference type="NCBIfam" id="TIGR00970">
    <property type="entry name" value="leuA_yeast"/>
    <property type="match status" value="1"/>
</dbReference>
<dbReference type="SUPFAM" id="SSF89000">
    <property type="entry name" value="post-HMGL domain-like"/>
    <property type="match status" value="1"/>
</dbReference>
<sequence length="574" mass="62756">MTNEFAARPIWNEQRPSPMPAHRYRPYAEEVEPVLLPDRTWPDRTITRAPLWCSVDLRDGNQALAVPMDPARKHRFFQLLVRMGYKEIEVGFPAASATDLTFIREIIESDAIPDDVRIQVLSPCRPELIDRTVEAVAGARKVTLHIYNPTSELQRRVVFRQERAEIRELAVASARRLAAAAESLSGADVRLQYSPESFTGTELGFSAEVCNAVLDVWQPTPQRPATICLPATVEMTTPNTYADSIEWMSRNLERRDSVLLSLHPHNDRGTAVAAAELGLAAGADRIEGCLFGNGERTGNVCLVTLGMNLFSRGVDPEIDFSDLGEVRRVVEECTELPVHERHPWGGELVFTAFSGGHQDAISKGISALADEARSSGGDLRDEHWQVPYLPIDPGDVGREYEPVVRVNSQSGKGGVAFVLNDSYGLRLPQQLRAEFAVLVQQVTDREGGELSPPQLRELFDTAYTPAPGPLRLLDHTPSSVTVSLDGIDKEIPLTGTEPLPAFADALTQLGLELTITAATAHELPDGQAIAYLNSGGTWAVGTGEDTVAAELGAAVGIVNKSIYGRDKQMDLDRS</sequence>
<comment type="pathway">
    <text evidence="6">Amino-acid biosynthesis; L-leucine biosynthesis; L-leucine from 3-methyl-2-oxobutanoate: step 1/4.</text>
</comment>
<name>A0ABP7IFW7_9ACTN</name>
<dbReference type="Gene3D" id="3.20.20.70">
    <property type="entry name" value="Aldolase class I"/>
    <property type="match status" value="1"/>
</dbReference>
<keyword evidence="5 6" id="KW-0479">Metal-binding</keyword>
<evidence type="ECO:0000313" key="9">
    <source>
        <dbReference type="Proteomes" id="UP001501009"/>
    </source>
</evidence>
<dbReference type="NCBIfam" id="NF002991">
    <property type="entry name" value="PRK03739.1"/>
    <property type="match status" value="1"/>
</dbReference>
<dbReference type="EMBL" id="BAABDE010000023">
    <property type="protein sequence ID" value="GAA3817508.1"/>
    <property type="molecule type" value="Genomic_DNA"/>
</dbReference>
<dbReference type="InterPro" id="IPR002034">
    <property type="entry name" value="AIPM/Hcit_synth_CS"/>
</dbReference>
<dbReference type="PROSITE" id="PS00815">
    <property type="entry name" value="AIPM_HOMOCIT_SYNTH_1"/>
    <property type="match status" value="1"/>
</dbReference>
<organism evidence="8 9">
    <name type="scientific">Streptomyces coacervatus</name>
    <dbReference type="NCBI Taxonomy" id="647381"/>
    <lineage>
        <taxon>Bacteria</taxon>
        <taxon>Bacillati</taxon>
        <taxon>Actinomycetota</taxon>
        <taxon>Actinomycetes</taxon>
        <taxon>Kitasatosporales</taxon>
        <taxon>Streptomycetaceae</taxon>
        <taxon>Streptomyces</taxon>
    </lineage>
</organism>
<gene>
    <name evidence="8" type="primary">leuA_1</name>
    <name evidence="6" type="synonym">leuA</name>
    <name evidence="8" type="ORF">GCM10022403_058730</name>
</gene>
<reference evidence="9" key="1">
    <citation type="journal article" date="2019" name="Int. J. Syst. Evol. Microbiol.">
        <title>The Global Catalogue of Microorganisms (GCM) 10K type strain sequencing project: providing services to taxonomists for standard genome sequencing and annotation.</title>
        <authorList>
            <consortium name="The Broad Institute Genomics Platform"/>
            <consortium name="The Broad Institute Genome Sequencing Center for Infectious Disease"/>
            <person name="Wu L."/>
            <person name="Ma J."/>
        </authorList>
    </citation>
    <scope>NUCLEOTIDE SEQUENCE [LARGE SCALE GENOMIC DNA]</scope>
    <source>
        <strain evidence="9">JCM 17138</strain>
    </source>
</reference>
<dbReference type="InterPro" id="IPR036230">
    <property type="entry name" value="LeuA_allosteric_dom_sf"/>
</dbReference>
<comment type="similarity">
    <text evidence="2 6">Belongs to the alpha-IPM synthase/homocitrate synthase family. LeuA type 2 subfamily.</text>
</comment>
<dbReference type="InterPro" id="IPR005668">
    <property type="entry name" value="IPM_Synthase"/>
</dbReference>
<evidence type="ECO:0000256" key="4">
    <source>
        <dbReference type="ARBA" id="ARBA00022679"/>
    </source>
</evidence>
<feature type="domain" description="Pyruvate carboxyltransferase" evidence="7">
    <location>
        <begin position="50"/>
        <end position="324"/>
    </location>
</feature>
<feature type="binding site" evidence="6">
    <location>
        <position position="59"/>
    </location>
    <ligand>
        <name>Mg(2+)</name>
        <dbReference type="ChEBI" id="CHEBI:18420"/>
    </ligand>
</feature>
<accession>A0ABP7IFW7</accession>
<evidence type="ECO:0000256" key="3">
    <source>
        <dbReference type="ARBA" id="ARBA00012973"/>
    </source>
</evidence>
<comment type="caution">
    <text evidence="8">The sequence shown here is derived from an EMBL/GenBank/DDBJ whole genome shotgun (WGS) entry which is preliminary data.</text>
</comment>
<evidence type="ECO:0000259" key="7">
    <source>
        <dbReference type="PROSITE" id="PS50991"/>
    </source>
</evidence>